<dbReference type="Gene3D" id="3.40.430.10">
    <property type="entry name" value="Dihydrofolate Reductase, subunit A"/>
    <property type="match status" value="1"/>
</dbReference>
<proteinExistence type="predicted"/>
<dbReference type="GO" id="GO:0009231">
    <property type="term" value="P:riboflavin biosynthetic process"/>
    <property type="evidence" value="ECO:0007669"/>
    <property type="project" value="InterPro"/>
</dbReference>
<protein>
    <recommendedName>
        <fullName evidence="4">Bacterial bifunctional deaminase-reductase C-terminal domain-containing protein</fullName>
    </recommendedName>
</protein>
<evidence type="ECO:0000256" key="3">
    <source>
        <dbReference type="ARBA" id="ARBA00023002"/>
    </source>
</evidence>
<organism evidence="5 6">
    <name type="scientific">Aphanomyces euteiches</name>
    <dbReference type="NCBI Taxonomy" id="100861"/>
    <lineage>
        <taxon>Eukaryota</taxon>
        <taxon>Sar</taxon>
        <taxon>Stramenopiles</taxon>
        <taxon>Oomycota</taxon>
        <taxon>Saprolegniomycetes</taxon>
        <taxon>Saprolegniales</taxon>
        <taxon>Verrucalvaceae</taxon>
        <taxon>Aphanomyces</taxon>
    </lineage>
</organism>
<sequence>MESILDFTRNGLERAAAERRLFVTLTYAQSIDGSIAAARGQQTLLSGQASMKMTHSLRTLHEGILVGIGTILADNPSLNARCADGPNPQPLVVDAKLQCPLNIKLFTQDACKKPWILTLDESWDQEKVARKIALEAAGAVILPCSSKQVDGKSSGHIDLSDAFRKAFDRGLGSIMVEGGASILAGCLTTHASTGNLLDHAIVTIAPVFIGGFKGVGTLLPAFPRVERLQACPLENDMVLFGVFSRPDASS</sequence>
<dbReference type="AlphaFoldDB" id="A0A6G0XHC2"/>
<keyword evidence="2" id="KW-0521">NADP</keyword>
<dbReference type="Pfam" id="PF01872">
    <property type="entry name" value="RibD_C"/>
    <property type="match status" value="1"/>
</dbReference>
<dbReference type="VEuPathDB" id="FungiDB:AeMF1_018178"/>
<evidence type="ECO:0000259" key="4">
    <source>
        <dbReference type="Pfam" id="PF01872"/>
    </source>
</evidence>
<dbReference type="InterPro" id="IPR002734">
    <property type="entry name" value="RibDG_C"/>
</dbReference>
<dbReference type="Proteomes" id="UP000481153">
    <property type="component" value="Unassembled WGS sequence"/>
</dbReference>
<gene>
    <name evidence="5" type="ORF">Ae201684_004883</name>
</gene>
<comment type="pathway">
    <text evidence="1">Cofactor biosynthesis; riboflavin biosynthesis.</text>
</comment>
<dbReference type="InterPro" id="IPR050765">
    <property type="entry name" value="Riboflavin_Biosynth_HTPR"/>
</dbReference>
<dbReference type="InterPro" id="IPR024072">
    <property type="entry name" value="DHFR-like_dom_sf"/>
</dbReference>
<dbReference type="PANTHER" id="PTHR38011:SF7">
    <property type="entry name" value="2,5-DIAMINO-6-RIBOSYLAMINO-4(3H)-PYRIMIDINONE 5'-PHOSPHATE REDUCTASE"/>
    <property type="match status" value="1"/>
</dbReference>
<accession>A0A6G0XHC2</accession>
<comment type="caution">
    <text evidence="5">The sequence shown here is derived from an EMBL/GenBank/DDBJ whole genome shotgun (WGS) entry which is preliminary data.</text>
</comment>
<dbReference type="PANTHER" id="PTHR38011">
    <property type="entry name" value="DIHYDROFOLATE REDUCTASE FAMILY PROTEIN (AFU_ORTHOLOGUE AFUA_8G06820)"/>
    <property type="match status" value="1"/>
</dbReference>
<reference evidence="5 6" key="1">
    <citation type="submission" date="2019-07" db="EMBL/GenBank/DDBJ databases">
        <title>Genomics analysis of Aphanomyces spp. identifies a new class of oomycete effector associated with host adaptation.</title>
        <authorList>
            <person name="Gaulin E."/>
        </authorList>
    </citation>
    <scope>NUCLEOTIDE SEQUENCE [LARGE SCALE GENOMIC DNA]</scope>
    <source>
        <strain evidence="5 6">ATCC 201684</strain>
    </source>
</reference>
<evidence type="ECO:0000256" key="1">
    <source>
        <dbReference type="ARBA" id="ARBA00005104"/>
    </source>
</evidence>
<dbReference type="GO" id="GO:0008703">
    <property type="term" value="F:5-amino-6-(5-phosphoribosylamino)uracil reductase activity"/>
    <property type="evidence" value="ECO:0007669"/>
    <property type="project" value="InterPro"/>
</dbReference>
<dbReference type="EMBL" id="VJMJ01000063">
    <property type="protein sequence ID" value="KAF0739715.1"/>
    <property type="molecule type" value="Genomic_DNA"/>
</dbReference>
<keyword evidence="6" id="KW-1185">Reference proteome</keyword>
<evidence type="ECO:0000256" key="2">
    <source>
        <dbReference type="ARBA" id="ARBA00022857"/>
    </source>
</evidence>
<dbReference type="SUPFAM" id="SSF53597">
    <property type="entry name" value="Dihydrofolate reductase-like"/>
    <property type="match status" value="1"/>
</dbReference>
<name>A0A6G0XHC2_9STRA</name>
<feature type="domain" description="Bacterial bifunctional deaminase-reductase C-terminal" evidence="4">
    <location>
        <begin position="22"/>
        <end position="237"/>
    </location>
</feature>
<evidence type="ECO:0000313" key="5">
    <source>
        <dbReference type="EMBL" id="KAF0739715.1"/>
    </source>
</evidence>
<evidence type="ECO:0000313" key="6">
    <source>
        <dbReference type="Proteomes" id="UP000481153"/>
    </source>
</evidence>
<keyword evidence="3" id="KW-0560">Oxidoreductase</keyword>